<proteinExistence type="predicted"/>
<feature type="region of interest" description="Disordered" evidence="1">
    <location>
        <begin position="1"/>
        <end position="29"/>
    </location>
</feature>
<dbReference type="AlphaFoldDB" id="A0A7R9CP50"/>
<sequence length="324" mass="35063">MQEVSPHLRGGRVENHLGKTTPSSPDRDSNLDLLVLGSRAQHDKRVSQLRHRVHPTEIRTSISPSSVVEQLNTTNALANYATEAGCNDDDWIELAQIKIGIGCNEVDWIELAHGALSLLQANADVFIYRSSTASLVLTDSSQLTSDSQHLGINANTFSCEVCGAEPVCDGSNGDTVGEISRVQSGQDLLNLELPHSLLLVTKRERGGGRPRLPHGGPAGNPQASIWEEVEGTDPMGEVVAQVMLVTASQEVHGLTWLNGGKGSGPSRTVSEVEGNIFSPSHSRPPNPRMTDYVTRFGCHVVGLNYPRSTVDYTDDDVFRELEKV</sequence>
<gene>
    <name evidence="2" type="ORF">TPSB3V08_LOCUS2090</name>
</gene>
<accession>A0A7R9CP50</accession>
<reference evidence="2" key="1">
    <citation type="submission" date="2020-11" db="EMBL/GenBank/DDBJ databases">
        <authorList>
            <person name="Tran Van P."/>
        </authorList>
    </citation>
    <scope>NUCLEOTIDE SEQUENCE</scope>
</reference>
<protein>
    <submittedName>
        <fullName evidence="2">Uncharacterized protein</fullName>
    </submittedName>
</protein>
<name>A0A7R9CP50_TIMPO</name>
<evidence type="ECO:0000313" key="2">
    <source>
        <dbReference type="EMBL" id="CAD7399321.1"/>
    </source>
</evidence>
<evidence type="ECO:0000256" key="1">
    <source>
        <dbReference type="SAM" id="MobiDB-lite"/>
    </source>
</evidence>
<organism evidence="2">
    <name type="scientific">Timema poppense</name>
    <name type="common">Walking stick</name>
    <dbReference type="NCBI Taxonomy" id="170557"/>
    <lineage>
        <taxon>Eukaryota</taxon>
        <taxon>Metazoa</taxon>
        <taxon>Ecdysozoa</taxon>
        <taxon>Arthropoda</taxon>
        <taxon>Hexapoda</taxon>
        <taxon>Insecta</taxon>
        <taxon>Pterygota</taxon>
        <taxon>Neoptera</taxon>
        <taxon>Polyneoptera</taxon>
        <taxon>Phasmatodea</taxon>
        <taxon>Timematodea</taxon>
        <taxon>Timematoidea</taxon>
        <taxon>Timematidae</taxon>
        <taxon>Timema</taxon>
    </lineage>
</organism>
<dbReference type="EMBL" id="OD000786">
    <property type="protein sequence ID" value="CAD7399321.1"/>
    <property type="molecule type" value="Genomic_DNA"/>
</dbReference>